<name>A0A2W4Y805_9CYAN</name>
<evidence type="ECO:0000256" key="2">
    <source>
        <dbReference type="ARBA" id="ARBA00022747"/>
    </source>
</evidence>
<comment type="similarity">
    <text evidence="1">Belongs to the type-I restriction system S methylase family.</text>
</comment>
<dbReference type="PANTHER" id="PTHR43140:SF1">
    <property type="entry name" value="TYPE I RESTRICTION ENZYME ECOKI SPECIFICITY SUBUNIT"/>
    <property type="match status" value="1"/>
</dbReference>
<organism evidence="6 7">
    <name type="scientific">Phormidesmis priestleyi</name>
    <dbReference type="NCBI Taxonomy" id="268141"/>
    <lineage>
        <taxon>Bacteria</taxon>
        <taxon>Bacillati</taxon>
        <taxon>Cyanobacteriota</taxon>
        <taxon>Cyanophyceae</taxon>
        <taxon>Leptolyngbyales</taxon>
        <taxon>Leptolyngbyaceae</taxon>
        <taxon>Phormidesmis</taxon>
    </lineage>
</organism>
<reference evidence="7" key="1">
    <citation type="submission" date="2018-04" db="EMBL/GenBank/DDBJ databases">
        <authorList>
            <person name="Cornet L."/>
        </authorList>
    </citation>
    <scope>NUCLEOTIDE SEQUENCE [LARGE SCALE GENOMIC DNA]</scope>
</reference>
<dbReference type="GO" id="GO:0009307">
    <property type="term" value="P:DNA restriction-modification system"/>
    <property type="evidence" value="ECO:0007669"/>
    <property type="project" value="UniProtKB-KW"/>
</dbReference>
<feature type="domain" description="Type I restriction modification DNA specificity" evidence="5">
    <location>
        <begin position="174"/>
        <end position="281"/>
    </location>
</feature>
<dbReference type="GO" id="GO:0003677">
    <property type="term" value="F:DNA binding"/>
    <property type="evidence" value="ECO:0007669"/>
    <property type="project" value="UniProtKB-KW"/>
</dbReference>
<evidence type="ECO:0000256" key="1">
    <source>
        <dbReference type="ARBA" id="ARBA00010923"/>
    </source>
</evidence>
<dbReference type="EMBL" id="QBMP01000402">
    <property type="protein sequence ID" value="PZO43561.1"/>
    <property type="molecule type" value="Genomic_DNA"/>
</dbReference>
<dbReference type="SUPFAM" id="SSF116734">
    <property type="entry name" value="DNA methylase specificity domain"/>
    <property type="match status" value="1"/>
</dbReference>
<evidence type="ECO:0000256" key="3">
    <source>
        <dbReference type="ARBA" id="ARBA00023125"/>
    </source>
</evidence>
<evidence type="ECO:0000259" key="5">
    <source>
        <dbReference type="Pfam" id="PF01420"/>
    </source>
</evidence>
<sequence>HWRVSALNLASLASDIVALYYRLFPNRSNINAEELQDLLIPLPSVEIQRSLVAEIEAARQTQKQKLAKADGLLSSLDAYLLDQIGLSAPEESNQKVFAISLKQVGSDKRIDADYFHPERILAIRDQKTRTGLRSERLTEIASFVRDTFPAADSEGYIGLANVQSNTGELVESGDKEAKGQSFIFLENDVLFARLRPYLNKVLRAEKSGICSTEFHVIRIKPSYKKDVLPDYLATILRSSLILAQTKHMMTGNTHPRLASEDVVNLVVPIPVRGIQERIVAEIKRRRLDARQLRQEAETEWEAAKTRFEHKLLGEEV</sequence>
<comment type="caution">
    <text evidence="6">The sequence shown here is derived from an EMBL/GenBank/DDBJ whole genome shotgun (WGS) entry which is preliminary data.</text>
</comment>
<comment type="subunit">
    <text evidence="4">The methyltransferase is composed of M and S polypeptides.</text>
</comment>
<evidence type="ECO:0000256" key="4">
    <source>
        <dbReference type="ARBA" id="ARBA00038652"/>
    </source>
</evidence>
<gene>
    <name evidence="6" type="ORF">DCF15_22525</name>
</gene>
<dbReference type="InterPro" id="IPR044946">
    <property type="entry name" value="Restrct_endonuc_typeI_TRD_sf"/>
</dbReference>
<protein>
    <recommendedName>
        <fullName evidence="5">Type I restriction modification DNA specificity domain-containing protein</fullName>
    </recommendedName>
</protein>
<dbReference type="Proteomes" id="UP000249794">
    <property type="component" value="Unassembled WGS sequence"/>
</dbReference>
<feature type="non-terminal residue" evidence="6">
    <location>
        <position position="1"/>
    </location>
</feature>
<accession>A0A2W4Y805</accession>
<dbReference type="AlphaFoldDB" id="A0A2W4Y805"/>
<dbReference type="PANTHER" id="PTHR43140">
    <property type="entry name" value="TYPE-1 RESTRICTION ENZYME ECOKI SPECIFICITY PROTEIN"/>
    <property type="match status" value="1"/>
</dbReference>
<dbReference type="Pfam" id="PF01420">
    <property type="entry name" value="Methylase_S"/>
    <property type="match status" value="1"/>
</dbReference>
<reference evidence="6 7" key="2">
    <citation type="submission" date="2018-06" db="EMBL/GenBank/DDBJ databases">
        <title>Metagenomic assembly of (sub)arctic Cyanobacteria and their associated microbiome from non-axenic cultures.</title>
        <authorList>
            <person name="Baurain D."/>
        </authorList>
    </citation>
    <scope>NUCLEOTIDE SEQUENCE [LARGE SCALE GENOMIC DNA]</scope>
    <source>
        <strain evidence="6">ULC027bin1</strain>
    </source>
</reference>
<dbReference type="Gene3D" id="3.90.220.20">
    <property type="entry name" value="DNA methylase specificity domains"/>
    <property type="match status" value="1"/>
</dbReference>
<keyword evidence="2" id="KW-0680">Restriction system</keyword>
<dbReference type="InterPro" id="IPR051212">
    <property type="entry name" value="Type-I_RE_S_subunit"/>
</dbReference>
<keyword evidence="3" id="KW-0238">DNA-binding</keyword>
<evidence type="ECO:0000313" key="7">
    <source>
        <dbReference type="Proteomes" id="UP000249794"/>
    </source>
</evidence>
<evidence type="ECO:0000313" key="6">
    <source>
        <dbReference type="EMBL" id="PZO43561.1"/>
    </source>
</evidence>
<proteinExistence type="inferred from homology"/>
<dbReference type="InterPro" id="IPR000055">
    <property type="entry name" value="Restrct_endonuc_typeI_TRD"/>
</dbReference>